<dbReference type="PANTHER" id="PTHR16305">
    <property type="entry name" value="TESTICULAR SOLUBLE ADENYLYL CYCLASE"/>
    <property type="match status" value="1"/>
</dbReference>
<organism evidence="5 6">
    <name type="scientific">Knoellia subterranea KCTC 19937</name>
    <dbReference type="NCBI Taxonomy" id="1385521"/>
    <lineage>
        <taxon>Bacteria</taxon>
        <taxon>Bacillati</taxon>
        <taxon>Actinomycetota</taxon>
        <taxon>Actinomycetes</taxon>
        <taxon>Micrococcales</taxon>
        <taxon>Intrasporangiaceae</taxon>
        <taxon>Knoellia</taxon>
    </lineage>
</organism>
<dbReference type="Proteomes" id="UP000030011">
    <property type="component" value="Unassembled WGS sequence"/>
</dbReference>
<dbReference type="STRING" id="1385521.N803_03780"/>
<keyword evidence="1" id="KW-0547">Nucleotide-binding</keyword>
<dbReference type="Gene3D" id="1.25.40.10">
    <property type="entry name" value="Tetratricopeptide repeat domain"/>
    <property type="match status" value="2"/>
</dbReference>
<dbReference type="InterPro" id="IPR036388">
    <property type="entry name" value="WH-like_DNA-bd_sf"/>
</dbReference>
<sequence>MMLVERDTQLQTLMSYRDEAADGHGRVVFVSGEAGIGKSALVSAFVEASRGSTRTGIAYCDGSATPGPLAPLRELLPSLPSGIWPDEEVHSAAGANSMWLTPLGPSRQDLFNRLLAALQGPAGDTNEGDPRPLLLVVEDIHWADQATLDLLLFLSRRIHTCRALVIATYRSDDLDTSIGLRLLMGEAASATGSRRMSVPPLTPGAVEKLAERAHHSAHGDLYELTQGNAFYVTEVLASGATSVPEQCRDAILARMAVLSPAAVQALEIVALAGARVEVDLLEVLLSGGLAALDEALVHGMLVESDGLISFRHELARIVVEEHVTPGKRTHQHLHAALASRGADPARLAAHADLGGLSEMAVEHATAAAHNASALGAHREAVRQFQRALRHADRVPHLVGDAARADLFWSLGYGLYMTGRTGEAADAVVSAREIWERLGSAVRVGDAWRCLSRLLWFEGHNGEANDAARTALSVLERVDGPTTPQLAYAYGNMTQLVMLTSDGEATRRWGARTLELIEDLVDDPAHTELRSHALTSLGTMEVVEGDAPRGIALLEEGLSMARLADLHEHAARAYVNLTATALSQRRLADARRHITEGLEYCTERDLDSWTHTLLEAEADLLLFEGDLAGTESRARSLLDRPSLPRLHAFAPLLLLSSVAGRRGDEDPAPHVERARSLAEETGEMQRIAPVTQVRCELAWLAGRDDEASALALEQVELVETADCRWNRGAVLRWLAPADRAAMHREVAPPFAAELEGRWRDAADLWREIGCPFDEALALARSGEPDLLVEACGIYERLGAYAGVSRCRDDLRRRGRPVPRSPRSSTLAHPQGLTAREAEVAELLRMGLSDNEIADHLTISKRTAEHHVSSILTKLGVSSRRALVDRPVAQS</sequence>
<dbReference type="AlphaFoldDB" id="A0A0A0JIS4"/>
<evidence type="ECO:0000256" key="3">
    <source>
        <dbReference type="SAM" id="MobiDB-lite"/>
    </source>
</evidence>
<dbReference type="SMART" id="SM00421">
    <property type="entry name" value="HTH_LUXR"/>
    <property type="match status" value="1"/>
</dbReference>
<dbReference type="CDD" id="cd06170">
    <property type="entry name" value="LuxR_C_like"/>
    <property type="match status" value="1"/>
</dbReference>
<dbReference type="GO" id="GO:0003677">
    <property type="term" value="F:DNA binding"/>
    <property type="evidence" value="ECO:0007669"/>
    <property type="project" value="InterPro"/>
</dbReference>
<dbReference type="EMBL" id="AVPK01000009">
    <property type="protein sequence ID" value="KGN36664.1"/>
    <property type="molecule type" value="Genomic_DNA"/>
</dbReference>
<dbReference type="eggNOG" id="COG2909">
    <property type="taxonomic scope" value="Bacteria"/>
</dbReference>
<keyword evidence="2" id="KW-0067">ATP-binding</keyword>
<protein>
    <recommendedName>
        <fullName evidence="4">HTH luxR-type domain-containing protein</fullName>
    </recommendedName>
</protein>
<dbReference type="InterPro" id="IPR027417">
    <property type="entry name" value="P-loop_NTPase"/>
</dbReference>
<dbReference type="InterPro" id="IPR016032">
    <property type="entry name" value="Sig_transdc_resp-reg_C-effctor"/>
</dbReference>
<evidence type="ECO:0000313" key="5">
    <source>
        <dbReference type="EMBL" id="KGN36664.1"/>
    </source>
</evidence>
<dbReference type="SUPFAM" id="SSF48452">
    <property type="entry name" value="TPR-like"/>
    <property type="match status" value="1"/>
</dbReference>
<proteinExistence type="predicted"/>
<evidence type="ECO:0000256" key="2">
    <source>
        <dbReference type="ARBA" id="ARBA00022840"/>
    </source>
</evidence>
<dbReference type="GO" id="GO:0005524">
    <property type="term" value="F:ATP binding"/>
    <property type="evidence" value="ECO:0007669"/>
    <property type="project" value="UniProtKB-KW"/>
</dbReference>
<dbReference type="Gene3D" id="3.40.50.300">
    <property type="entry name" value="P-loop containing nucleotide triphosphate hydrolases"/>
    <property type="match status" value="1"/>
</dbReference>
<evidence type="ECO:0000313" key="6">
    <source>
        <dbReference type="Proteomes" id="UP000030011"/>
    </source>
</evidence>
<accession>A0A0A0JIS4</accession>
<dbReference type="GO" id="GO:0006355">
    <property type="term" value="P:regulation of DNA-templated transcription"/>
    <property type="evidence" value="ECO:0007669"/>
    <property type="project" value="InterPro"/>
</dbReference>
<dbReference type="SUPFAM" id="SSF52540">
    <property type="entry name" value="P-loop containing nucleoside triphosphate hydrolases"/>
    <property type="match status" value="1"/>
</dbReference>
<dbReference type="SUPFAM" id="SSF46894">
    <property type="entry name" value="C-terminal effector domain of the bipartite response regulators"/>
    <property type="match status" value="1"/>
</dbReference>
<dbReference type="InterPro" id="IPR000792">
    <property type="entry name" value="Tscrpt_reg_LuxR_C"/>
</dbReference>
<dbReference type="InterPro" id="IPR011990">
    <property type="entry name" value="TPR-like_helical_dom_sf"/>
</dbReference>
<gene>
    <name evidence="5" type="ORF">N803_03780</name>
</gene>
<dbReference type="PRINTS" id="PR00038">
    <property type="entry name" value="HTHLUXR"/>
</dbReference>
<dbReference type="GO" id="GO:0005737">
    <property type="term" value="C:cytoplasm"/>
    <property type="evidence" value="ECO:0007669"/>
    <property type="project" value="TreeGrafter"/>
</dbReference>
<dbReference type="Pfam" id="PF13191">
    <property type="entry name" value="AAA_16"/>
    <property type="match status" value="1"/>
</dbReference>
<evidence type="ECO:0000259" key="4">
    <source>
        <dbReference type="PROSITE" id="PS50043"/>
    </source>
</evidence>
<keyword evidence="6" id="KW-1185">Reference proteome</keyword>
<name>A0A0A0JIS4_9MICO</name>
<reference evidence="5 6" key="1">
    <citation type="submission" date="2013-08" db="EMBL/GenBank/DDBJ databases">
        <title>The genome sequence of Knoellia subterranea.</title>
        <authorList>
            <person name="Zhu W."/>
            <person name="Wang G."/>
        </authorList>
    </citation>
    <scope>NUCLEOTIDE SEQUENCE [LARGE SCALE GENOMIC DNA]</scope>
    <source>
        <strain evidence="5 6">KCTC 19937</strain>
    </source>
</reference>
<dbReference type="PROSITE" id="PS50043">
    <property type="entry name" value="HTH_LUXR_2"/>
    <property type="match status" value="1"/>
</dbReference>
<dbReference type="Pfam" id="PF00196">
    <property type="entry name" value="GerE"/>
    <property type="match status" value="1"/>
</dbReference>
<dbReference type="GO" id="GO:0004016">
    <property type="term" value="F:adenylate cyclase activity"/>
    <property type="evidence" value="ECO:0007669"/>
    <property type="project" value="TreeGrafter"/>
</dbReference>
<dbReference type="Gene3D" id="1.10.10.10">
    <property type="entry name" value="Winged helix-like DNA-binding domain superfamily/Winged helix DNA-binding domain"/>
    <property type="match status" value="1"/>
</dbReference>
<dbReference type="PANTHER" id="PTHR16305:SF35">
    <property type="entry name" value="TRANSCRIPTIONAL ACTIVATOR DOMAIN"/>
    <property type="match status" value="1"/>
</dbReference>
<feature type="region of interest" description="Disordered" evidence="3">
    <location>
        <begin position="810"/>
        <end position="829"/>
    </location>
</feature>
<evidence type="ECO:0000256" key="1">
    <source>
        <dbReference type="ARBA" id="ARBA00022741"/>
    </source>
</evidence>
<comment type="caution">
    <text evidence="5">The sequence shown here is derived from an EMBL/GenBank/DDBJ whole genome shotgun (WGS) entry which is preliminary data.</text>
</comment>
<dbReference type="InterPro" id="IPR041664">
    <property type="entry name" value="AAA_16"/>
</dbReference>
<feature type="domain" description="HTH luxR-type" evidence="4">
    <location>
        <begin position="824"/>
        <end position="889"/>
    </location>
</feature>